<gene>
    <name evidence="1" type="ORF">AAIG11_12240</name>
</gene>
<proteinExistence type="predicted"/>
<organism evidence="1 2">
    <name type="scientific">Anoxynatronum sibiricum</name>
    <dbReference type="NCBI Taxonomy" id="210623"/>
    <lineage>
        <taxon>Bacteria</taxon>
        <taxon>Bacillati</taxon>
        <taxon>Bacillota</taxon>
        <taxon>Clostridia</taxon>
        <taxon>Eubacteriales</taxon>
        <taxon>Clostridiaceae</taxon>
        <taxon>Anoxynatronum</taxon>
    </lineage>
</organism>
<sequence length="146" mass="17102">MAASTGNYFKSQTGTLLEKNQRQYLMIVFQSVPAMMNKASSIQWKEAVEMDKEKWQTLEKALREFFGSAFDMEGKATAFLKKEALDEMDNFMLLCYADLLGIPLPLSYYTIELLPYLAEDLEGWERRIMERKSILSERWSTYDWCC</sequence>
<dbReference type="Pfam" id="PF25952">
    <property type="entry name" value="DUF7990"/>
    <property type="match status" value="1"/>
</dbReference>
<dbReference type="InterPro" id="IPR058303">
    <property type="entry name" value="DUF7990"/>
</dbReference>
<evidence type="ECO:0000313" key="2">
    <source>
        <dbReference type="Proteomes" id="UP001407405"/>
    </source>
</evidence>
<name>A0ABU9VVQ8_9CLOT</name>
<reference evidence="1 2" key="1">
    <citation type="submission" date="2024-04" db="EMBL/GenBank/DDBJ databases">
        <title>Genome sequencing and metabolic network reconstruction of aminoacids and betaine degradation by Anoxynatronum sibiricum.</title>
        <authorList>
            <person name="Detkova E.N."/>
            <person name="Boltjanskaja Y.V."/>
            <person name="Mardanov A.V."/>
            <person name="Kevbrin V."/>
        </authorList>
    </citation>
    <scope>NUCLEOTIDE SEQUENCE [LARGE SCALE GENOMIC DNA]</scope>
    <source>
        <strain evidence="1 2">Z-7981</strain>
    </source>
</reference>
<protein>
    <submittedName>
        <fullName evidence="1">Uncharacterized protein</fullName>
    </submittedName>
</protein>
<comment type="caution">
    <text evidence="1">The sequence shown here is derived from an EMBL/GenBank/DDBJ whole genome shotgun (WGS) entry which is preliminary data.</text>
</comment>
<keyword evidence="2" id="KW-1185">Reference proteome</keyword>
<accession>A0ABU9VVQ8</accession>
<dbReference type="RefSeq" id="WP_343186588.1">
    <property type="nucleotide sequence ID" value="NZ_JBCITM010000013.1"/>
</dbReference>
<dbReference type="EMBL" id="JBCITM010000013">
    <property type="protein sequence ID" value="MEN1761253.1"/>
    <property type="molecule type" value="Genomic_DNA"/>
</dbReference>
<evidence type="ECO:0000313" key="1">
    <source>
        <dbReference type="EMBL" id="MEN1761253.1"/>
    </source>
</evidence>
<dbReference type="Proteomes" id="UP001407405">
    <property type="component" value="Unassembled WGS sequence"/>
</dbReference>